<dbReference type="OrthoDB" id="5379619at2759"/>
<name>A0A1X2GW36_9FUNG</name>
<gene>
    <name evidence="1" type="ORF">DM01DRAFT_1277935</name>
</gene>
<feature type="non-terminal residue" evidence="1">
    <location>
        <position position="1"/>
    </location>
</feature>
<reference evidence="1 2" key="1">
    <citation type="submission" date="2016-07" db="EMBL/GenBank/DDBJ databases">
        <title>Pervasive Adenine N6-methylation of Active Genes in Fungi.</title>
        <authorList>
            <consortium name="DOE Joint Genome Institute"/>
            <person name="Mondo S.J."/>
            <person name="Dannebaum R.O."/>
            <person name="Kuo R.C."/>
            <person name="Labutti K."/>
            <person name="Haridas S."/>
            <person name="Kuo A."/>
            <person name="Salamov A."/>
            <person name="Ahrendt S.R."/>
            <person name="Lipzen A."/>
            <person name="Sullivan W."/>
            <person name="Andreopoulos W.B."/>
            <person name="Clum A."/>
            <person name="Lindquist E."/>
            <person name="Daum C."/>
            <person name="Ramamoorthy G.K."/>
            <person name="Gryganskyi A."/>
            <person name="Culley D."/>
            <person name="Magnuson J.K."/>
            <person name="James T.Y."/>
            <person name="O'Malley M.A."/>
            <person name="Stajich J.E."/>
            <person name="Spatafora J.W."/>
            <person name="Visel A."/>
            <person name="Grigoriev I.V."/>
        </authorList>
    </citation>
    <scope>NUCLEOTIDE SEQUENCE [LARGE SCALE GENOMIC DNA]</scope>
    <source>
        <strain evidence="1 2">NRRL 3301</strain>
    </source>
</reference>
<organism evidence="1 2">
    <name type="scientific">Hesseltinella vesiculosa</name>
    <dbReference type="NCBI Taxonomy" id="101127"/>
    <lineage>
        <taxon>Eukaryota</taxon>
        <taxon>Fungi</taxon>
        <taxon>Fungi incertae sedis</taxon>
        <taxon>Mucoromycota</taxon>
        <taxon>Mucoromycotina</taxon>
        <taxon>Mucoromycetes</taxon>
        <taxon>Mucorales</taxon>
        <taxon>Cunninghamellaceae</taxon>
        <taxon>Hesseltinella</taxon>
    </lineage>
</organism>
<dbReference type="Proteomes" id="UP000242146">
    <property type="component" value="Unassembled WGS sequence"/>
</dbReference>
<comment type="caution">
    <text evidence="1">The sequence shown here is derived from an EMBL/GenBank/DDBJ whole genome shotgun (WGS) entry which is preliminary data.</text>
</comment>
<dbReference type="Gene3D" id="3.30.420.10">
    <property type="entry name" value="Ribonuclease H-like superfamily/Ribonuclease H"/>
    <property type="match status" value="1"/>
</dbReference>
<dbReference type="AlphaFoldDB" id="A0A1X2GW36"/>
<dbReference type="EMBL" id="MCGT01000002">
    <property type="protein sequence ID" value="ORX62253.1"/>
    <property type="molecule type" value="Genomic_DNA"/>
</dbReference>
<accession>A0A1X2GW36</accession>
<feature type="non-terminal residue" evidence="1">
    <location>
        <position position="56"/>
    </location>
</feature>
<proteinExistence type="predicted"/>
<protein>
    <submittedName>
        <fullName evidence="1">Uncharacterized protein</fullName>
    </submittedName>
</protein>
<evidence type="ECO:0000313" key="2">
    <source>
        <dbReference type="Proteomes" id="UP000242146"/>
    </source>
</evidence>
<keyword evidence="2" id="KW-1185">Reference proteome</keyword>
<dbReference type="GO" id="GO:0003676">
    <property type="term" value="F:nucleic acid binding"/>
    <property type="evidence" value="ECO:0007669"/>
    <property type="project" value="InterPro"/>
</dbReference>
<evidence type="ECO:0000313" key="1">
    <source>
        <dbReference type="EMBL" id="ORX62253.1"/>
    </source>
</evidence>
<dbReference type="InterPro" id="IPR036397">
    <property type="entry name" value="RNaseH_sf"/>
</dbReference>
<sequence length="56" mass="6696">ELNPIEQAAIKHHVRRDRLEKTEQLSSCTREACKTVPHEHLRNYTQHSINRFEKCL</sequence>